<dbReference type="GO" id="GO:0016811">
    <property type="term" value="F:hydrolase activity, acting on carbon-nitrogen (but not peptide) bonds, in linear amides"/>
    <property type="evidence" value="ECO:0007669"/>
    <property type="project" value="TreeGrafter"/>
</dbReference>
<dbReference type="PANTHER" id="PTHR43674">
    <property type="entry name" value="NITRILASE C965.09-RELATED"/>
    <property type="match status" value="1"/>
</dbReference>
<dbReference type="InterPro" id="IPR050345">
    <property type="entry name" value="Aliph_Amidase/BUP"/>
</dbReference>
<dbReference type="CDD" id="cd07197">
    <property type="entry name" value="nitrilase"/>
    <property type="match status" value="1"/>
</dbReference>
<dbReference type="PROSITE" id="PS50263">
    <property type="entry name" value="CN_HYDROLASE"/>
    <property type="match status" value="1"/>
</dbReference>
<dbReference type="SUPFAM" id="SSF56317">
    <property type="entry name" value="Carbon-nitrogen hydrolase"/>
    <property type="match status" value="1"/>
</dbReference>
<accession>A0A9D1T680</accession>
<dbReference type="Pfam" id="PF00795">
    <property type="entry name" value="CN_hydrolase"/>
    <property type="match status" value="1"/>
</dbReference>
<evidence type="ECO:0000313" key="3">
    <source>
        <dbReference type="EMBL" id="HIV12941.1"/>
    </source>
</evidence>
<dbReference type="InterPro" id="IPR003010">
    <property type="entry name" value="C-N_Hydrolase"/>
</dbReference>
<gene>
    <name evidence="3" type="ORF">IAA63_07355</name>
</gene>
<evidence type="ECO:0000313" key="4">
    <source>
        <dbReference type="Proteomes" id="UP000886723"/>
    </source>
</evidence>
<feature type="domain" description="CN hydrolase" evidence="2">
    <location>
        <begin position="6"/>
        <end position="262"/>
    </location>
</feature>
<protein>
    <submittedName>
        <fullName evidence="3">Carbon-nitrogen hydrolase family protein</fullName>
    </submittedName>
</protein>
<name>A0A9D1T680_9FIRM</name>
<evidence type="ECO:0000256" key="1">
    <source>
        <dbReference type="ARBA" id="ARBA00022801"/>
    </source>
</evidence>
<sequence length="286" mass="32322">MNTKRFRVALVQYHASGQSIGENTEKACEFIRQAAAEQADMVLFTECFLTTYQFPAICETLPPLEEIRRDPSFAAWRDAAITDEDPHLAKICALAGQLQIGVVITAFSRGRQLPRNTAWVIGRDGSILLKYSKVHTCDFSDEQYLESGDEFPVCTFDDVRVGVMICYDREYPESARQLMLGGAELILVPNDCQTMGPRLRELSVRAMENMVGIAMANPPGEQMGCSCAYDPMVWDEDGLALENEKFVAAPHFEGLACVDFDMEAIRQYRQREDLGKYRKPMAYRRK</sequence>
<dbReference type="InterPro" id="IPR036526">
    <property type="entry name" value="C-N_Hydrolase_sf"/>
</dbReference>
<dbReference type="Gene3D" id="3.60.110.10">
    <property type="entry name" value="Carbon-nitrogen hydrolase"/>
    <property type="match status" value="1"/>
</dbReference>
<evidence type="ECO:0000259" key="2">
    <source>
        <dbReference type="PROSITE" id="PS50263"/>
    </source>
</evidence>
<reference evidence="3" key="2">
    <citation type="journal article" date="2021" name="PeerJ">
        <title>Extensive microbial diversity within the chicken gut microbiome revealed by metagenomics and culture.</title>
        <authorList>
            <person name="Gilroy R."/>
            <person name="Ravi A."/>
            <person name="Getino M."/>
            <person name="Pursley I."/>
            <person name="Horton D.L."/>
            <person name="Alikhan N.F."/>
            <person name="Baker D."/>
            <person name="Gharbi K."/>
            <person name="Hall N."/>
            <person name="Watson M."/>
            <person name="Adriaenssens E.M."/>
            <person name="Foster-Nyarko E."/>
            <person name="Jarju S."/>
            <person name="Secka A."/>
            <person name="Antonio M."/>
            <person name="Oren A."/>
            <person name="Chaudhuri R.R."/>
            <person name="La Ragione R."/>
            <person name="Hildebrand F."/>
            <person name="Pallen M.J."/>
        </authorList>
    </citation>
    <scope>NUCLEOTIDE SEQUENCE</scope>
    <source>
        <strain evidence="3">ChiBcec2-4451</strain>
    </source>
</reference>
<comment type="caution">
    <text evidence="3">The sequence shown here is derived from an EMBL/GenBank/DDBJ whole genome shotgun (WGS) entry which is preliminary data.</text>
</comment>
<dbReference type="Proteomes" id="UP000886723">
    <property type="component" value="Unassembled WGS sequence"/>
</dbReference>
<proteinExistence type="predicted"/>
<reference evidence="3" key="1">
    <citation type="submission" date="2020-10" db="EMBL/GenBank/DDBJ databases">
        <authorList>
            <person name="Gilroy R."/>
        </authorList>
    </citation>
    <scope>NUCLEOTIDE SEQUENCE</scope>
    <source>
        <strain evidence="3">ChiBcec2-4451</strain>
    </source>
</reference>
<dbReference type="EMBL" id="DVON01000164">
    <property type="protein sequence ID" value="HIV12941.1"/>
    <property type="molecule type" value="Genomic_DNA"/>
</dbReference>
<dbReference type="AlphaFoldDB" id="A0A9D1T680"/>
<organism evidence="3 4">
    <name type="scientific">Candidatus Pullilachnospira stercoravium</name>
    <dbReference type="NCBI Taxonomy" id="2840913"/>
    <lineage>
        <taxon>Bacteria</taxon>
        <taxon>Bacillati</taxon>
        <taxon>Bacillota</taxon>
        <taxon>Clostridia</taxon>
        <taxon>Lachnospirales</taxon>
        <taxon>Lachnospiraceae</taxon>
        <taxon>Lachnospiraceae incertae sedis</taxon>
        <taxon>Candidatus Pullilachnospira</taxon>
    </lineage>
</organism>
<dbReference type="PANTHER" id="PTHR43674:SF16">
    <property type="entry name" value="CARBON-NITROGEN FAMILY, PUTATIVE (AFU_ORTHOLOGUE AFUA_5G02350)-RELATED"/>
    <property type="match status" value="1"/>
</dbReference>
<keyword evidence="1 3" id="KW-0378">Hydrolase</keyword>